<feature type="chain" id="PRO_5044896997" description="Ig-like domain-containing protein" evidence="5">
    <location>
        <begin position="18"/>
        <end position="588"/>
    </location>
</feature>
<evidence type="ECO:0000256" key="4">
    <source>
        <dbReference type="SAM" id="Phobius"/>
    </source>
</evidence>
<keyword evidence="8" id="KW-1185">Reference proteome</keyword>
<comment type="caution">
    <text evidence="7">The sequence shown here is derived from an EMBL/GenBank/DDBJ whole genome shotgun (WGS) entry which is preliminary data.</text>
</comment>
<keyword evidence="4" id="KW-0812">Transmembrane</keyword>
<dbReference type="InterPro" id="IPR003598">
    <property type="entry name" value="Ig_sub2"/>
</dbReference>
<proteinExistence type="predicted"/>
<evidence type="ECO:0000256" key="2">
    <source>
        <dbReference type="ARBA" id="ARBA00023157"/>
    </source>
</evidence>
<dbReference type="Gene3D" id="2.60.40.10">
    <property type="entry name" value="Immunoglobulins"/>
    <property type="match status" value="4"/>
</dbReference>
<feature type="region of interest" description="Disordered" evidence="3">
    <location>
        <begin position="464"/>
        <end position="492"/>
    </location>
</feature>
<gene>
    <name evidence="7" type="ORF">ACJMK2_026641</name>
</gene>
<feature type="domain" description="Ig-like" evidence="6">
    <location>
        <begin position="28"/>
        <end position="125"/>
    </location>
</feature>
<evidence type="ECO:0000256" key="1">
    <source>
        <dbReference type="ARBA" id="ARBA00022729"/>
    </source>
</evidence>
<accession>A0ABD3XM31</accession>
<dbReference type="SMART" id="SM00408">
    <property type="entry name" value="IGc2"/>
    <property type="match status" value="3"/>
</dbReference>
<name>A0ABD3XM31_SINWO</name>
<dbReference type="PANTHER" id="PTHR45080">
    <property type="entry name" value="CONTACTIN 5"/>
    <property type="match status" value="1"/>
</dbReference>
<dbReference type="Proteomes" id="UP001634394">
    <property type="component" value="Unassembled WGS sequence"/>
</dbReference>
<feature type="compositionally biased region" description="Basic and acidic residues" evidence="3">
    <location>
        <begin position="464"/>
        <end position="474"/>
    </location>
</feature>
<dbReference type="SMART" id="SM00409">
    <property type="entry name" value="IG"/>
    <property type="match status" value="4"/>
</dbReference>
<dbReference type="PANTHER" id="PTHR45080:SF8">
    <property type="entry name" value="IG-LIKE DOMAIN-CONTAINING PROTEIN"/>
    <property type="match status" value="1"/>
</dbReference>
<keyword evidence="2" id="KW-1015">Disulfide bond</keyword>
<dbReference type="InterPro" id="IPR013783">
    <property type="entry name" value="Ig-like_fold"/>
</dbReference>
<evidence type="ECO:0000313" key="8">
    <source>
        <dbReference type="Proteomes" id="UP001634394"/>
    </source>
</evidence>
<evidence type="ECO:0000313" key="7">
    <source>
        <dbReference type="EMBL" id="KAL3886661.1"/>
    </source>
</evidence>
<evidence type="ECO:0000256" key="5">
    <source>
        <dbReference type="SAM" id="SignalP"/>
    </source>
</evidence>
<dbReference type="SUPFAM" id="SSF48726">
    <property type="entry name" value="Immunoglobulin"/>
    <property type="match status" value="4"/>
</dbReference>
<dbReference type="AlphaFoldDB" id="A0ABD3XM31"/>
<reference evidence="7 8" key="1">
    <citation type="submission" date="2024-11" db="EMBL/GenBank/DDBJ databases">
        <title>Chromosome-level genome assembly of the freshwater bivalve Anodonta woodiana.</title>
        <authorList>
            <person name="Chen X."/>
        </authorList>
    </citation>
    <scope>NUCLEOTIDE SEQUENCE [LARGE SCALE GENOMIC DNA]</scope>
    <source>
        <strain evidence="7">MN2024</strain>
        <tissue evidence="7">Gills</tissue>
    </source>
</reference>
<dbReference type="PROSITE" id="PS50835">
    <property type="entry name" value="IG_LIKE"/>
    <property type="match status" value="3"/>
</dbReference>
<dbReference type="Pfam" id="PF13927">
    <property type="entry name" value="Ig_3"/>
    <property type="match status" value="2"/>
</dbReference>
<sequence length="588" mass="66117">MEAIITTLVIYAALCLGFTKIVTDADLPVVIIQPTQSFITVGEDAVLSCIVIGRGVPIQDVKWYMRYNFSLIPLTNEVKYEWDRLGPDASIKIKNAIENDTGIYVCEGTTAFGSSYGNDIELRVGYKPTVTVNEYNYSTGEGDNLTLHCSIDGHGSTVKRVGWFKKTNSQLISLQLTTRVFWDISSPSIKIYIVRLDDAGLYTCSGVTDFGTTTSSQISVQIFSKPIIIIPVSEYTTINGTTAVLKVRINDRMQTSLSVQWEKYKEENQQWLPLENNIRLIWTYAEPSLRIYTALVEDDGKYRVIGKTAYHEVRSSQILLTINVPVKIKELETRPEFIHEGHTVKIRCLVVGRPEPKVSWRLANGTTILESSLKNVQGNILILENVTNSTEGNYTCIAENSFSRDEFLFYLTVSDLPVFNQDENLTGSPLQKYVVPSVSFFACVALIALIVIIILIRRKRQKGRTDKPNLEIRSTKGQKHPSPSENIGSGKSHAKFSVNRLGDMTYPQMIRKSSKRIDGDKSIRDTDASKVYMNINNRSNSNSNSYINVEMETDNTQMNKTGELNYEALNFSYNAQEENIYLGIQGPN</sequence>
<evidence type="ECO:0000259" key="6">
    <source>
        <dbReference type="PROSITE" id="PS50835"/>
    </source>
</evidence>
<keyword evidence="1 5" id="KW-0732">Signal</keyword>
<keyword evidence="4" id="KW-0472">Membrane</keyword>
<dbReference type="InterPro" id="IPR013098">
    <property type="entry name" value="Ig_I-set"/>
</dbReference>
<dbReference type="InterPro" id="IPR003599">
    <property type="entry name" value="Ig_sub"/>
</dbReference>
<dbReference type="InterPro" id="IPR050958">
    <property type="entry name" value="Cell_Adh-Cytoskel_Orgn"/>
</dbReference>
<feature type="transmembrane region" description="Helical" evidence="4">
    <location>
        <begin position="433"/>
        <end position="456"/>
    </location>
</feature>
<dbReference type="Pfam" id="PF07679">
    <property type="entry name" value="I-set"/>
    <property type="match status" value="1"/>
</dbReference>
<protein>
    <recommendedName>
        <fullName evidence="6">Ig-like domain-containing protein</fullName>
    </recommendedName>
</protein>
<feature type="signal peptide" evidence="5">
    <location>
        <begin position="1"/>
        <end position="17"/>
    </location>
</feature>
<keyword evidence="4" id="KW-1133">Transmembrane helix</keyword>
<evidence type="ECO:0000256" key="3">
    <source>
        <dbReference type="SAM" id="MobiDB-lite"/>
    </source>
</evidence>
<feature type="domain" description="Ig-like" evidence="6">
    <location>
        <begin position="128"/>
        <end position="219"/>
    </location>
</feature>
<dbReference type="EMBL" id="JBJQND010000002">
    <property type="protein sequence ID" value="KAL3886661.1"/>
    <property type="molecule type" value="Genomic_DNA"/>
</dbReference>
<organism evidence="7 8">
    <name type="scientific">Sinanodonta woodiana</name>
    <name type="common">Chinese pond mussel</name>
    <name type="synonym">Anodonta woodiana</name>
    <dbReference type="NCBI Taxonomy" id="1069815"/>
    <lineage>
        <taxon>Eukaryota</taxon>
        <taxon>Metazoa</taxon>
        <taxon>Spiralia</taxon>
        <taxon>Lophotrochozoa</taxon>
        <taxon>Mollusca</taxon>
        <taxon>Bivalvia</taxon>
        <taxon>Autobranchia</taxon>
        <taxon>Heteroconchia</taxon>
        <taxon>Palaeoheterodonta</taxon>
        <taxon>Unionida</taxon>
        <taxon>Unionoidea</taxon>
        <taxon>Unionidae</taxon>
        <taxon>Unioninae</taxon>
        <taxon>Sinanodonta</taxon>
    </lineage>
</organism>
<dbReference type="InterPro" id="IPR036179">
    <property type="entry name" value="Ig-like_dom_sf"/>
</dbReference>
<dbReference type="InterPro" id="IPR007110">
    <property type="entry name" value="Ig-like_dom"/>
</dbReference>
<feature type="domain" description="Ig-like" evidence="6">
    <location>
        <begin position="325"/>
        <end position="414"/>
    </location>
</feature>